<comment type="caution">
    <text evidence="1">The sequence shown here is derived from an EMBL/GenBank/DDBJ whole genome shotgun (WGS) entry which is preliminary data.</text>
</comment>
<evidence type="ECO:0000313" key="2">
    <source>
        <dbReference type="Proteomes" id="UP000242814"/>
    </source>
</evidence>
<dbReference type="Proteomes" id="UP000242814">
    <property type="component" value="Unassembled WGS sequence"/>
</dbReference>
<dbReference type="AlphaFoldDB" id="A0A1D2J4V6"/>
<protein>
    <submittedName>
        <fullName evidence="1">Uncharacterized protein</fullName>
    </submittedName>
</protein>
<proteinExistence type="predicted"/>
<accession>A0A1D2J4V6</accession>
<organism evidence="1 2">
    <name type="scientific">Paracoccidioides brasiliensis</name>
    <dbReference type="NCBI Taxonomy" id="121759"/>
    <lineage>
        <taxon>Eukaryota</taxon>
        <taxon>Fungi</taxon>
        <taxon>Dikarya</taxon>
        <taxon>Ascomycota</taxon>
        <taxon>Pezizomycotina</taxon>
        <taxon>Eurotiomycetes</taxon>
        <taxon>Eurotiomycetidae</taxon>
        <taxon>Onygenales</taxon>
        <taxon>Ajellomycetaceae</taxon>
        <taxon>Paracoccidioides</taxon>
    </lineage>
</organism>
<sequence length="222" mass="23913">MAGSAGQLIQIASLKNGGLPTREGKKALPTANGSSEMFQMANLVQVIEVPAYSAELTPTHSPYGIVGLDVILQVSSPTIQVANKAALKVQGIRGCLHPMPDLSTNLISAGLLEYQGYIHHDLQVDTGNYFEIIASIGNDIFYVNLNFNNIYVLSDTPSMFGGIMNDLELGPLAYLTVLKPRAISIDYDLNTASLGLSNHDDVEQLINLKDLDINTFILSPPI</sequence>
<name>A0A1D2J4V6_PARBR</name>
<gene>
    <name evidence="1" type="ORF">ACO22_07341</name>
</gene>
<dbReference type="VEuPathDB" id="FungiDB:PADG_07212"/>
<dbReference type="EMBL" id="LZYO01000508">
    <property type="protein sequence ID" value="ODH13354.1"/>
    <property type="molecule type" value="Genomic_DNA"/>
</dbReference>
<evidence type="ECO:0000313" key="1">
    <source>
        <dbReference type="EMBL" id="ODH13354.1"/>
    </source>
</evidence>
<reference evidence="1 2" key="1">
    <citation type="submission" date="2016-06" db="EMBL/GenBank/DDBJ databases">
        <authorList>
            <person name="Kjaerup R.B."/>
            <person name="Dalgaard T.S."/>
            <person name="Juul-Madsen H.R."/>
        </authorList>
    </citation>
    <scope>NUCLEOTIDE SEQUENCE [LARGE SCALE GENOMIC DNA]</scope>
    <source>
        <strain evidence="1 2">Pb300</strain>
    </source>
</reference>